<evidence type="ECO:0000256" key="1">
    <source>
        <dbReference type="SAM" id="MobiDB-lite"/>
    </source>
</evidence>
<dbReference type="AlphaFoldDB" id="A0A401PL98"/>
<feature type="region of interest" description="Disordered" evidence="1">
    <location>
        <begin position="183"/>
        <end position="210"/>
    </location>
</feature>
<dbReference type="STRING" id="75743.A0A401PL98"/>
<reference evidence="3 4" key="1">
    <citation type="journal article" date="2018" name="Nat. Ecol. Evol.">
        <title>Shark genomes provide insights into elasmobranch evolution and the origin of vertebrates.</title>
        <authorList>
            <person name="Hara Y"/>
            <person name="Yamaguchi K"/>
            <person name="Onimaru K"/>
            <person name="Kadota M"/>
            <person name="Koyanagi M"/>
            <person name="Keeley SD"/>
            <person name="Tatsumi K"/>
            <person name="Tanaka K"/>
            <person name="Motone F"/>
            <person name="Kageyama Y"/>
            <person name="Nozu R"/>
            <person name="Adachi N"/>
            <person name="Nishimura O"/>
            <person name="Nakagawa R"/>
            <person name="Tanegashima C"/>
            <person name="Kiyatake I"/>
            <person name="Matsumoto R"/>
            <person name="Murakumo K"/>
            <person name="Nishida K"/>
            <person name="Terakita A"/>
            <person name="Kuratani S"/>
            <person name="Sato K"/>
            <person name="Hyodo S Kuraku.S."/>
        </authorList>
    </citation>
    <scope>NUCLEOTIDE SEQUENCE [LARGE SCALE GENOMIC DNA]</scope>
</reference>
<dbReference type="GO" id="GO:0005829">
    <property type="term" value="C:cytosol"/>
    <property type="evidence" value="ECO:0007669"/>
    <property type="project" value="TreeGrafter"/>
</dbReference>
<evidence type="ECO:0000259" key="2">
    <source>
        <dbReference type="Pfam" id="PF25758"/>
    </source>
</evidence>
<dbReference type="Proteomes" id="UP000288216">
    <property type="component" value="Unassembled WGS sequence"/>
</dbReference>
<dbReference type="OrthoDB" id="760868at2759"/>
<dbReference type="PANTHER" id="PTHR10997:SF27">
    <property type="entry name" value="IMPORTIN-7"/>
    <property type="match status" value="1"/>
</dbReference>
<dbReference type="InterPro" id="IPR058669">
    <property type="entry name" value="TPR_IPO7/11-like"/>
</dbReference>
<gene>
    <name evidence="3" type="ORF">scyTo_0002994</name>
</gene>
<dbReference type="InterPro" id="IPR016024">
    <property type="entry name" value="ARM-type_fold"/>
</dbReference>
<proteinExistence type="predicted"/>
<sequence>MQCVNVSKHKDSSEIACGLYEAVVWTGHVADWEEVGWLAAEFQKVSLQVPCSGRGIDQCVPLFVEAALERLTREVKTSELRTMCLQVAIAALYYNPLLLLTTLENLHFPNNTEPITTQFVNQWLNDVDCFLGLHDRKMCVLGLCALIELEQRPQIVNQVAGQILPALTLLFGGLKRAYACRAEHENDSDNDDDGEDEDENELGSDEDDIDEDGQEYLEMLAKQAGEDGDDEEWEDDDAEETALEGYCTIVDNEDSNIDEYQIFKSVLQTIQNCDPTWYQALTCNLTDEHRKQLQDIGTLADQRRAALESKMIEKHGGYKFNAPVVPASFNFGGSAPGMN</sequence>
<dbReference type="SUPFAM" id="SSF48371">
    <property type="entry name" value="ARM repeat"/>
    <property type="match status" value="1"/>
</dbReference>
<evidence type="ECO:0000313" key="3">
    <source>
        <dbReference type="EMBL" id="GCB73912.1"/>
    </source>
</evidence>
<dbReference type="Pfam" id="PF25758">
    <property type="entry name" value="TPR_IPO11"/>
    <property type="match status" value="1"/>
</dbReference>
<dbReference type="GO" id="GO:0006606">
    <property type="term" value="P:protein import into nucleus"/>
    <property type="evidence" value="ECO:0007669"/>
    <property type="project" value="TreeGrafter"/>
</dbReference>
<feature type="compositionally biased region" description="Acidic residues" evidence="1">
    <location>
        <begin position="188"/>
        <end position="210"/>
    </location>
</feature>
<evidence type="ECO:0000313" key="4">
    <source>
        <dbReference type="Proteomes" id="UP000288216"/>
    </source>
</evidence>
<dbReference type="Gene3D" id="1.25.10.10">
    <property type="entry name" value="Leucine-rich Repeat Variant"/>
    <property type="match status" value="1"/>
</dbReference>
<dbReference type="OMA" id="EIACGLY"/>
<dbReference type="PANTHER" id="PTHR10997">
    <property type="entry name" value="IMPORTIN-7, 8, 11"/>
    <property type="match status" value="1"/>
</dbReference>
<dbReference type="GO" id="GO:0005635">
    <property type="term" value="C:nuclear envelope"/>
    <property type="evidence" value="ECO:0007669"/>
    <property type="project" value="TreeGrafter"/>
</dbReference>
<organism evidence="3 4">
    <name type="scientific">Scyliorhinus torazame</name>
    <name type="common">Cloudy catshark</name>
    <name type="synonym">Catulus torazame</name>
    <dbReference type="NCBI Taxonomy" id="75743"/>
    <lineage>
        <taxon>Eukaryota</taxon>
        <taxon>Metazoa</taxon>
        <taxon>Chordata</taxon>
        <taxon>Craniata</taxon>
        <taxon>Vertebrata</taxon>
        <taxon>Chondrichthyes</taxon>
        <taxon>Elasmobranchii</taxon>
        <taxon>Galeomorphii</taxon>
        <taxon>Galeoidea</taxon>
        <taxon>Carcharhiniformes</taxon>
        <taxon>Scyliorhinidae</taxon>
        <taxon>Scyliorhinus</taxon>
    </lineage>
</organism>
<comment type="caution">
    <text evidence="3">The sequence shown here is derived from an EMBL/GenBank/DDBJ whole genome shotgun (WGS) entry which is preliminary data.</text>
</comment>
<name>A0A401PL98_SCYTO</name>
<dbReference type="InterPro" id="IPR011989">
    <property type="entry name" value="ARM-like"/>
</dbReference>
<feature type="domain" description="Importin-7/11-like TPR repeats" evidence="2">
    <location>
        <begin position="82"/>
        <end position="202"/>
    </location>
</feature>
<keyword evidence="4" id="KW-1185">Reference proteome</keyword>
<protein>
    <recommendedName>
        <fullName evidence="2">Importin-7/11-like TPR repeats domain-containing protein</fullName>
    </recommendedName>
</protein>
<accession>A0A401PL98</accession>
<dbReference type="EMBL" id="BFAA01000783">
    <property type="protein sequence ID" value="GCB73912.1"/>
    <property type="molecule type" value="Genomic_DNA"/>
</dbReference>